<comment type="caution">
    <text evidence="9">The sequence shown here is derived from an EMBL/GenBank/DDBJ whole genome shotgun (WGS) entry which is preliminary data.</text>
</comment>
<keyword evidence="10" id="KW-1185">Reference proteome</keyword>
<evidence type="ECO:0000259" key="8">
    <source>
        <dbReference type="PROSITE" id="PS50847"/>
    </source>
</evidence>
<evidence type="ECO:0000256" key="4">
    <source>
        <dbReference type="ARBA" id="ARBA00023088"/>
    </source>
</evidence>
<feature type="domain" description="Gram-positive cocci surface proteins LPxTG" evidence="8">
    <location>
        <begin position="190"/>
        <end position="227"/>
    </location>
</feature>
<organism evidence="9 10">
    <name type="scientific">Microbacterium flavum</name>
    <dbReference type="NCBI Taxonomy" id="415216"/>
    <lineage>
        <taxon>Bacteria</taxon>
        <taxon>Bacillati</taxon>
        <taxon>Actinomycetota</taxon>
        <taxon>Actinomycetes</taxon>
        <taxon>Micrococcales</taxon>
        <taxon>Microbacteriaceae</taxon>
        <taxon>Microbacterium</taxon>
    </lineage>
</organism>
<dbReference type="EMBL" id="JAFLHG010000002">
    <property type="protein sequence ID" value="MBT8797166.1"/>
    <property type="molecule type" value="Genomic_DNA"/>
</dbReference>
<accession>A0ABS5XT81</accession>
<name>A0ABS5XT81_9MICO</name>
<evidence type="ECO:0000256" key="2">
    <source>
        <dbReference type="ARBA" id="ARBA00022525"/>
    </source>
</evidence>
<feature type="chain" id="PRO_5045604464" evidence="7">
    <location>
        <begin position="24"/>
        <end position="227"/>
    </location>
</feature>
<evidence type="ECO:0000256" key="1">
    <source>
        <dbReference type="ARBA" id="ARBA00022512"/>
    </source>
</evidence>
<keyword evidence="6" id="KW-0472">Membrane</keyword>
<feature type="signal peptide" evidence="7">
    <location>
        <begin position="1"/>
        <end position="23"/>
    </location>
</feature>
<sequence length="227" mass="22834">MRKTFVVVGVLALLMAGALPAAAADTVPSPNATDGYGPVTPTGPTLAGSTASPSCSADAPWIDYSVTLTDPDGQATGHTARLVLSDGSSSWTTDLGTVTAGVPLTGSVLWPGASIGADGRGNGWPGWEMSGGQWVQTDGNYGWTRGDITATIEVNPTYAVALSYPPSTPECLTAPEGFAAVAALSDTSALPETGGSTQAVLPLAAGGALVVAIGSVLLLRRRRHERG</sequence>
<evidence type="ECO:0000256" key="3">
    <source>
        <dbReference type="ARBA" id="ARBA00022729"/>
    </source>
</evidence>
<evidence type="ECO:0000256" key="5">
    <source>
        <dbReference type="SAM" id="MobiDB-lite"/>
    </source>
</evidence>
<evidence type="ECO:0000313" key="9">
    <source>
        <dbReference type="EMBL" id="MBT8797166.1"/>
    </source>
</evidence>
<feature type="region of interest" description="Disordered" evidence="5">
    <location>
        <begin position="33"/>
        <end position="52"/>
    </location>
</feature>
<dbReference type="InterPro" id="IPR019931">
    <property type="entry name" value="LPXTG_anchor"/>
</dbReference>
<keyword evidence="4" id="KW-0572">Peptidoglycan-anchor</keyword>
<dbReference type="Proteomes" id="UP000740605">
    <property type="component" value="Unassembled WGS sequence"/>
</dbReference>
<dbReference type="Pfam" id="PF00746">
    <property type="entry name" value="Gram_pos_anchor"/>
    <property type="match status" value="1"/>
</dbReference>
<evidence type="ECO:0000256" key="6">
    <source>
        <dbReference type="SAM" id="Phobius"/>
    </source>
</evidence>
<protein>
    <submittedName>
        <fullName evidence="9">LPXTG cell wall anchor domain-containing protein</fullName>
    </submittedName>
</protein>
<keyword evidence="6" id="KW-1133">Transmembrane helix</keyword>
<proteinExistence type="predicted"/>
<evidence type="ECO:0000313" key="10">
    <source>
        <dbReference type="Proteomes" id="UP000740605"/>
    </source>
</evidence>
<dbReference type="NCBIfam" id="TIGR01167">
    <property type="entry name" value="LPXTG_anchor"/>
    <property type="match status" value="1"/>
</dbReference>
<keyword evidence="1" id="KW-0134">Cell wall</keyword>
<keyword evidence="3 7" id="KW-0732">Signal</keyword>
<keyword evidence="2" id="KW-0964">Secreted</keyword>
<gene>
    <name evidence="9" type="ORF">J0P97_03635</name>
</gene>
<feature type="transmembrane region" description="Helical" evidence="6">
    <location>
        <begin position="199"/>
        <end position="219"/>
    </location>
</feature>
<evidence type="ECO:0000256" key="7">
    <source>
        <dbReference type="SAM" id="SignalP"/>
    </source>
</evidence>
<reference evidence="9 10" key="1">
    <citation type="submission" date="2021-03" db="EMBL/GenBank/DDBJ databases">
        <title>Microbacterium pauli sp. nov., isolated from microfiltered milk.</title>
        <authorList>
            <person name="Bellassi P."/>
            <person name="Fontana A."/>
            <person name="Callegari M.L."/>
            <person name="Lorenzo M."/>
            <person name="Cappa F."/>
        </authorList>
    </citation>
    <scope>NUCLEOTIDE SEQUENCE [LARGE SCALE GENOMIC DNA]</scope>
    <source>
        <strain evidence="9 10">DSM 18909</strain>
    </source>
</reference>
<dbReference type="RefSeq" id="WP_215486407.1">
    <property type="nucleotide sequence ID" value="NZ_BAAAPJ010000001.1"/>
</dbReference>
<keyword evidence="6" id="KW-0812">Transmembrane</keyword>
<dbReference type="PROSITE" id="PS50847">
    <property type="entry name" value="GRAM_POS_ANCHORING"/>
    <property type="match status" value="1"/>
</dbReference>